<keyword evidence="2" id="KW-1185">Reference proteome</keyword>
<proteinExistence type="predicted"/>
<protein>
    <recommendedName>
        <fullName evidence="3">F-box domain-containing protein</fullName>
    </recommendedName>
</protein>
<name>A0AAV9JS33_9PEZI</name>
<comment type="caution">
    <text evidence="1">The sequence shown here is derived from an EMBL/GenBank/DDBJ whole genome shotgun (WGS) entry which is preliminary data.</text>
</comment>
<dbReference type="EMBL" id="JAVFHQ010000008">
    <property type="protein sequence ID" value="KAK4548244.1"/>
    <property type="molecule type" value="Genomic_DNA"/>
</dbReference>
<accession>A0AAV9JS33</accession>
<sequence>MSYPDRLATFHGLWDDNRATATQLAATGHISDRPPLEALEEGSRCVSCSNFVRRELSICALEGSVGTSSAAHEHAFGSFTLHHPGCIRLQVRIPLDLQATIGGSHGGYRMQDMKSRWERRIAAHQAAPPRTQRPQTSSLFSLPTELRLEIYRHILPSLDSVTEIVPLNRDSARVVTKAGQEKTGPRDLSKTNILRTCKAIHHEALDMLFATTTYQFGSTKLLYLFLRHVGSPGRSLLTSVDVYCGSREDAITFALLATCSKLRRITIRFPRPTITFPGSRIWIMDGMACLLTLSGLEDVKFGDCGANFPMYMNESKPDAAIIRRELTRPRGAAGGVRWVDGYLDV</sequence>
<dbReference type="PANTHER" id="PTHR42085">
    <property type="entry name" value="F-BOX DOMAIN-CONTAINING PROTEIN"/>
    <property type="match status" value="1"/>
</dbReference>
<dbReference type="Proteomes" id="UP001324427">
    <property type="component" value="Unassembled WGS sequence"/>
</dbReference>
<reference evidence="1 2" key="1">
    <citation type="submission" date="2021-11" db="EMBL/GenBank/DDBJ databases">
        <title>Black yeast isolated from Biological Soil Crust.</title>
        <authorList>
            <person name="Kurbessoian T."/>
        </authorList>
    </citation>
    <scope>NUCLEOTIDE SEQUENCE [LARGE SCALE GENOMIC DNA]</scope>
    <source>
        <strain evidence="1 2">CCFEE 5522</strain>
    </source>
</reference>
<evidence type="ECO:0000313" key="2">
    <source>
        <dbReference type="Proteomes" id="UP001324427"/>
    </source>
</evidence>
<evidence type="ECO:0008006" key="3">
    <source>
        <dbReference type="Google" id="ProtNLM"/>
    </source>
</evidence>
<dbReference type="InterPro" id="IPR038883">
    <property type="entry name" value="AN11006-like"/>
</dbReference>
<evidence type="ECO:0000313" key="1">
    <source>
        <dbReference type="EMBL" id="KAK4548244.1"/>
    </source>
</evidence>
<dbReference type="PANTHER" id="PTHR42085:SF1">
    <property type="entry name" value="F-BOX DOMAIN-CONTAINING PROTEIN"/>
    <property type="match status" value="1"/>
</dbReference>
<gene>
    <name evidence="1" type="ORF">LTR36_010114</name>
</gene>
<dbReference type="AlphaFoldDB" id="A0AAV9JS33"/>
<organism evidence="1 2">
    <name type="scientific">Oleoguttula mirabilis</name>
    <dbReference type="NCBI Taxonomy" id="1507867"/>
    <lineage>
        <taxon>Eukaryota</taxon>
        <taxon>Fungi</taxon>
        <taxon>Dikarya</taxon>
        <taxon>Ascomycota</taxon>
        <taxon>Pezizomycotina</taxon>
        <taxon>Dothideomycetes</taxon>
        <taxon>Dothideomycetidae</taxon>
        <taxon>Mycosphaerellales</taxon>
        <taxon>Teratosphaeriaceae</taxon>
        <taxon>Oleoguttula</taxon>
    </lineage>
</organism>